<dbReference type="InterPro" id="IPR043129">
    <property type="entry name" value="ATPase_NBD"/>
</dbReference>
<evidence type="ECO:0000256" key="1">
    <source>
        <dbReference type="ARBA" id="ARBA00004496"/>
    </source>
</evidence>
<dbReference type="GO" id="GO:0006083">
    <property type="term" value="P:acetate metabolic process"/>
    <property type="evidence" value="ECO:0007669"/>
    <property type="project" value="TreeGrafter"/>
</dbReference>
<comment type="caution">
    <text evidence="11">The sequence shown here is derived from an EMBL/GenBank/DDBJ whole genome shotgun (WGS) entry which is preliminary data.</text>
</comment>
<dbReference type="PIRSF" id="PIRSF036458">
    <property type="entry name" value="Butyrate_kin"/>
    <property type="match status" value="1"/>
</dbReference>
<evidence type="ECO:0000256" key="10">
    <source>
        <dbReference type="RuleBase" id="RU003835"/>
    </source>
</evidence>
<keyword evidence="4 9" id="KW-0808">Transferase</keyword>
<name>A0A3E2BMA7_9BACT</name>
<dbReference type="PRINTS" id="PR00471">
    <property type="entry name" value="ACETATEKNASE"/>
</dbReference>
<sequence length="364" mass="39960">MSWRILVINPGSTSTKIAVFDDEKEILKVNLSHPLEEIQKYPKIIDQFEFRKEVILKELARAGLPKESLRAVVGRGGLLRPIPSGTYAVTEKMLEDLRAEVQGEHASNLGAMIAHTIASELNIPAFIVDPVVVDELEEVARITGLPMIRRRSILHALNQKKVARQAARDLGKPYEELNLVVVHMGGGISVGAHKKGKVVDVNNALNGDGPFAPERAGSLPAADLVELCFSGQYTKPEIKKMLAGKGGIVAHLGTNDMRAVEEMVKNGDPKATLIIQAMAYNVAKWIGAMATVLEGKVDGIVLTGGLAYYRDFVDMVRARCQFIAPFYLYPGEDEMSALLEGALRVLRGEEKARIYENEIREDKP</sequence>
<dbReference type="PANTHER" id="PTHR21060">
    <property type="entry name" value="ACETATE KINASE"/>
    <property type="match status" value="1"/>
</dbReference>
<keyword evidence="6 9" id="KW-0418">Kinase</keyword>
<keyword evidence="3 9" id="KW-0963">Cytoplasm</keyword>
<dbReference type="CDD" id="cd24011">
    <property type="entry name" value="ASKHA_NBD_BK"/>
    <property type="match status" value="1"/>
</dbReference>
<dbReference type="SUPFAM" id="SSF53067">
    <property type="entry name" value="Actin-like ATPase domain"/>
    <property type="match status" value="2"/>
</dbReference>
<comment type="subcellular location">
    <subcellularLocation>
        <location evidence="1 9">Cytoplasm</location>
    </subcellularLocation>
</comment>
<comment type="similarity">
    <text evidence="2 9 10">Belongs to the acetokinase family.</text>
</comment>
<dbReference type="Gene3D" id="3.30.420.40">
    <property type="match status" value="2"/>
</dbReference>
<evidence type="ECO:0000313" key="11">
    <source>
        <dbReference type="EMBL" id="RFT15757.1"/>
    </source>
</evidence>
<evidence type="ECO:0000256" key="7">
    <source>
        <dbReference type="ARBA" id="ARBA00022840"/>
    </source>
</evidence>
<dbReference type="GO" id="GO:0008776">
    <property type="term" value="F:acetate kinase activity"/>
    <property type="evidence" value="ECO:0007669"/>
    <property type="project" value="TreeGrafter"/>
</dbReference>
<dbReference type="PANTHER" id="PTHR21060:SF3">
    <property type="entry name" value="BUTYRATE KINASE 2-RELATED"/>
    <property type="match status" value="1"/>
</dbReference>
<evidence type="ECO:0000256" key="4">
    <source>
        <dbReference type="ARBA" id="ARBA00022679"/>
    </source>
</evidence>
<dbReference type="AlphaFoldDB" id="A0A3E2BMA7"/>
<evidence type="ECO:0000256" key="6">
    <source>
        <dbReference type="ARBA" id="ARBA00022777"/>
    </source>
</evidence>
<evidence type="ECO:0000256" key="8">
    <source>
        <dbReference type="ARBA" id="ARBA00048596"/>
    </source>
</evidence>
<organism evidence="11 12">
    <name type="scientific">Candidatus Saccharicenans subterraneus</name>
    <dbReference type="NCBI Taxonomy" id="2508984"/>
    <lineage>
        <taxon>Bacteria</taxon>
        <taxon>Candidatus Aminicenantota</taxon>
        <taxon>Candidatus Aminicenantia</taxon>
        <taxon>Candidatus Aminicenantales</taxon>
        <taxon>Candidatus Saccharicenantaceae</taxon>
        <taxon>Candidatus Saccharicenans</taxon>
    </lineage>
</organism>
<evidence type="ECO:0000313" key="12">
    <source>
        <dbReference type="Proteomes" id="UP000257323"/>
    </source>
</evidence>
<evidence type="ECO:0000256" key="5">
    <source>
        <dbReference type="ARBA" id="ARBA00022741"/>
    </source>
</evidence>
<dbReference type="Pfam" id="PF00871">
    <property type="entry name" value="Acetate_kinase"/>
    <property type="match status" value="1"/>
</dbReference>
<dbReference type="PROSITE" id="PS01075">
    <property type="entry name" value="ACETATE_KINASE_1"/>
    <property type="match status" value="1"/>
</dbReference>
<dbReference type="HAMAP" id="MF_00542">
    <property type="entry name" value="Butyrate_kinase"/>
    <property type="match status" value="1"/>
</dbReference>
<proteinExistence type="inferred from homology"/>
<dbReference type="NCBIfam" id="TIGR02707">
    <property type="entry name" value="butyr_kinase"/>
    <property type="match status" value="1"/>
</dbReference>
<gene>
    <name evidence="9" type="primary">buk</name>
    <name evidence="11" type="ORF">OP8BY_0132</name>
</gene>
<dbReference type="EMBL" id="QUAH01000007">
    <property type="protein sequence ID" value="RFT15757.1"/>
    <property type="molecule type" value="Genomic_DNA"/>
</dbReference>
<evidence type="ECO:0000256" key="2">
    <source>
        <dbReference type="ARBA" id="ARBA00008748"/>
    </source>
</evidence>
<dbReference type="PROSITE" id="PS01076">
    <property type="entry name" value="ACETATE_KINASE_2"/>
    <property type="match status" value="1"/>
</dbReference>
<keyword evidence="7 9" id="KW-0067">ATP-binding</keyword>
<dbReference type="Proteomes" id="UP000257323">
    <property type="component" value="Unassembled WGS sequence"/>
</dbReference>
<dbReference type="InterPro" id="IPR011245">
    <property type="entry name" value="Butyrate_kin"/>
</dbReference>
<dbReference type="GO" id="GO:0005524">
    <property type="term" value="F:ATP binding"/>
    <property type="evidence" value="ECO:0007669"/>
    <property type="project" value="UniProtKB-KW"/>
</dbReference>
<dbReference type="InterPro" id="IPR000890">
    <property type="entry name" value="Aliphatic_acid_kin_short-chain"/>
</dbReference>
<protein>
    <recommendedName>
        <fullName evidence="9">Probable butyrate kinase</fullName>
        <shortName evidence="9">BK</shortName>
        <ecNumber evidence="9">2.7.2.7</ecNumber>
    </recommendedName>
    <alternativeName>
        <fullName evidence="9">Branched-chain carboxylic acid kinase</fullName>
    </alternativeName>
</protein>
<comment type="catalytic activity">
    <reaction evidence="8 9">
        <text>butanoate + ATP = butanoyl phosphate + ADP</text>
        <dbReference type="Rhea" id="RHEA:13585"/>
        <dbReference type="ChEBI" id="CHEBI:17968"/>
        <dbReference type="ChEBI" id="CHEBI:30616"/>
        <dbReference type="ChEBI" id="CHEBI:58079"/>
        <dbReference type="ChEBI" id="CHEBI:456216"/>
        <dbReference type="EC" id="2.7.2.7"/>
    </reaction>
</comment>
<reference evidence="11 12" key="1">
    <citation type="submission" date="2018-08" db="EMBL/GenBank/DDBJ databases">
        <title>Genome analysis of the thermophilic bacterium of the candidate phylum Aminicenantes from deep subsurface aquifer revealed its physiology and ecological role.</title>
        <authorList>
            <person name="Kadnikov V.V."/>
            <person name="Mardanov A.V."/>
            <person name="Beletsky A.V."/>
            <person name="Karnachuk O.V."/>
            <person name="Ravin N.V."/>
        </authorList>
    </citation>
    <scope>NUCLEOTIDE SEQUENCE [LARGE SCALE GENOMIC DNA]</scope>
    <source>
        <strain evidence="11">BY38</strain>
    </source>
</reference>
<dbReference type="InterPro" id="IPR023865">
    <property type="entry name" value="Aliphatic_acid_kinase_CS"/>
</dbReference>
<dbReference type="GO" id="GO:0005737">
    <property type="term" value="C:cytoplasm"/>
    <property type="evidence" value="ECO:0007669"/>
    <property type="project" value="UniProtKB-SubCell"/>
</dbReference>
<accession>A0A3E2BMA7</accession>
<keyword evidence="5 9" id="KW-0547">Nucleotide-binding</keyword>
<dbReference type="NCBIfam" id="NF002834">
    <property type="entry name" value="PRK03011.1-5"/>
    <property type="match status" value="1"/>
</dbReference>
<evidence type="ECO:0000256" key="9">
    <source>
        <dbReference type="HAMAP-Rule" id="MF_00542"/>
    </source>
</evidence>
<dbReference type="GO" id="GO:0047761">
    <property type="term" value="F:butyrate kinase activity"/>
    <property type="evidence" value="ECO:0007669"/>
    <property type="project" value="UniProtKB-UniRule"/>
</dbReference>
<dbReference type="EC" id="2.7.2.7" evidence="9"/>
<evidence type="ECO:0000256" key="3">
    <source>
        <dbReference type="ARBA" id="ARBA00022490"/>
    </source>
</evidence>